<dbReference type="EMBL" id="QNUK01000086">
    <property type="protein sequence ID" value="KAF5902699.1"/>
    <property type="molecule type" value="Genomic_DNA"/>
</dbReference>
<dbReference type="Proteomes" id="UP000727407">
    <property type="component" value="Unassembled WGS sequence"/>
</dbReference>
<feature type="region of interest" description="Disordered" evidence="1">
    <location>
        <begin position="54"/>
        <end position="78"/>
    </location>
</feature>
<dbReference type="AlphaFoldDB" id="A0A8J4X5R3"/>
<feature type="compositionally biased region" description="Low complexity" evidence="1">
    <location>
        <begin position="101"/>
        <end position="113"/>
    </location>
</feature>
<keyword evidence="3" id="KW-1185">Reference proteome</keyword>
<dbReference type="OrthoDB" id="8895781at2759"/>
<evidence type="ECO:0000313" key="2">
    <source>
        <dbReference type="EMBL" id="KAF5902699.1"/>
    </source>
</evidence>
<organism evidence="2 3">
    <name type="scientific">Clarias magur</name>
    <name type="common">Asian catfish</name>
    <name type="synonym">Macropteronotus magur</name>
    <dbReference type="NCBI Taxonomy" id="1594786"/>
    <lineage>
        <taxon>Eukaryota</taxon>
        <taxon>Metazoa</taxon>
        <taxon>Chordata</taxon>
        <taxon>Craniata</taxon>
        <taxon>Vertebrata</taxon>
        <taxon>Euteleostomi</taxon>
        <taxon>Actinopterygii</taxon>
        <taxon>Neopterygii</taxon>
        <taxon>Teleostei</taxon>
        <taxon>Ostariophysi</taxon>
        <taxon>Siluriformes</taxon>
        <taxon>Clariidae</taxon>
        <taxon>Clarias</taxon>
    </lineage>
</organism>
<evidence type="ECO:0000313" key="3">
    <source>
        <dbReference type="Proteomes" id="UP000727407"/>
    </source>
</evidence>
<feature type="region of interest" description="Disordered" evidence="1">
    <location>
        <begin position="101"/>
        <end position="138"/>
    </location>
</feature>
<protein>
    <submittedName>
        <fullName evidence="2">Zinc finger CCCH domain-containing 18-like protein</fullName>
    </submittedName>
</protein>
<sequence>MGRLDDAAKRKVVELREAGLSFRKIKAVLELENIKVSAQAIYLFLKEFNGRGRQNDAFVPKNDGSTVASGSREMGLGETRHSDWNEQQLRSLIREAAHVAGFSSPSDSSGQSGVVLEPRGPGASPANQEPQQGDRKDEDVRIVSVTSLAQNTHHYAVQTVRSGIGSGAMTGMFSRRRYTPSPANPVLVARKRLLDKALFHRARVRDSGPQSAQQSLPLARRDQSCFPYSEEKKVMLPQTTSFNPTSARPVRGLQPGTNLYRQGFQQRTNMPIRATEQSPRIGIRIPVPGQSNTGAQNASSSVRAQASASQQQSSPSQQSNMDTGTLNALQEHIKSLASEVRSLGLALRMMVEQQGRLEREQNQQTQVQKQILSTLQQLASKQGPCAFQHSTTPTVPSCPLSSASYSQCTFTPSQSNSLCSQAQSRYNEINDSTLGNVEPFSLDSLSSAGEWQNIVQVKSKD</sequence>
<comment type="caution">
    <text evidence="2">The sequence shown here is derived from an EMBL/GenBank/DDBJ whole genome shotgun (WGS) entry which is preliminary data.</text>
</comment>
<gene>
    <name evidence="2" type="ORF">DAT39_007634</name>
</gene>
<feature type="region of interest" description="Disordered" evidence="1">
    <location>
        <begin position="275"/>
        <end position="322"/>
    </location>
</feature>
<evidence type="ECO:0000256" key="1">
    <source>
        <dbReference type="SAM" id="MobiDB-lite"/>
    </source>
</evidence>
<accession>A0A8J4X5R3</accession>
<reference evidence="2" key="1">
    <citation type="submission" date="2020-07" db="EMBL/GenBank/DDBJ databases">
        <title>Clarias magur genome sequencing, assembly and annotation.</title>
        <authorList>
            <person name="Kushwaha B."/>
            <person name="Kumar R."/>
            <person name="Das P."/>
            <person name="Joshi C.G."/>
            <person name="Kumar D."/>
            <person name="Nagpure N.S."/>
            <person name="Pandey M."/>
            <person name="Agarwal S."/>
            <person name="Srivastava S."/>
            <person name="Singh M."/>
            <person name="Sahoo L."/>
            <person name="Jayasankar P."/>
            <person name="Meher P.K."/>
            <person name="Koringa P.G."/>
            <person name="Iquebal M.A."/>
            <person name="Das S.P."/>
            <person name="Bit A."/>
            <person name="Patnaik S."/>
            <person name="Patel N."/>
            <person name="Shah T.M."/>
            <person name="Hinsu A."/>
            <person name="Jena J.K."/>
        </authorList>
    </citation>
    <scope>NUCLEOTIDE SEQUENCE</scope>
    <source>
        <strain evidence="2">CIFAMagur01</strain>
        <tissue evidence="2">Testis</tissue>
    </source>
</reference>
<name>A0A8J4X5R3_CLAMG</name>
<feature type="compositionally biased region" description="Low complexity" evidence="1">
    <location>
        <begin position="295"/>
        <end position="319"/>
    </location>
</feature>
<proteinExistence type="predicted"/>